<comment type="caution">
    <text evidence="1">The sequence shown here is derived from an EMBL/GenBank/DDBJ whole genome shotgun (WGS) entry which is preliminary data.</text>
</comment>
<name>A0A7K1UEY8_9MICC</name>
<organism evidence="1 2">
    <name type="scientific">Nesterenkonia alkaliphila</name>
    <dbReference type="NCBI Taxonomy" id="1463631"/>
    <lineage>
        <taxon>Bacteria</taxon>
        <taxon>Bacillati</taxon>
        <taxon>Actinomycetota</taxon>
        <taxon>Actinomycetes</taxon>
        <taxon>Micrococcales</taxon>
        <taxon>Micrococcaceae</taxon>
        <taxon>Nesterenkonia</taxon>
    </lineage>
</organism>
<evidence type="ECO:0000313" key="1">
    <source>
        <dbReference type="EMBL" id="MVT24992.1"/>
    </source>
</evidence>
<protein>
    <submittedName>
        <fullName evidence="1">Uncharacterized protein</fullName>
    </submittedName>
</protein>
<sequence length="92" mass="10730">MTVPYKHTVEVSPEDQAVLERAVESNTVDSMEHAIELGYRNVVIEQLDFERRVENIIIPRLKELDEDPTKAISADEMRRRLQQRREARVKAA</sequence>
<dbReference type="AlphaFoldDB" id="A0A7K1UEY8"/>
<gene>
    <name evidence="1" type="ORF">GNZ21_01200</name>
</gene>
<dbReference type="EMBL" id="WRPM01000007">
    <property type="protein sequence ID" value="MVT24992.1"/>
    <property type="molecule type" value="Genomic_DNA"/>
</dbReference>
<keyword evidence="2" id="KW-1185">Reference proteome</keyword>
<dbReference type="Proteomes" id="UP000460157">
    <property type="component" value="Unassembled WGS sequence"/>
</dbReference>
<evidence type="ECO:0000313" key="2">
    <source>
        <dbReference type="Proteomes" id="UP000460157"/>
    </source>
</evidence>
<dbReference type="RefSeq" id="WP_157320591.1">
    <property type="nucleotide sequence ID" value="NZ_BMFX01000009.1"/>
</dbReference>
<reference evidence="1 2" key="1">
    <citation type="submission" date="2019-12" db="EMBL/GenBank/DDBJ databases">
        <title>Nesterenkonia muleiensis sp. nov., a novel actinobacterium isolated from sap of Populus euphratica.</title>
        <authorList>
            <person name="Wang R."/>
        </authorList>
    </citation>
    <scope>NUCLEOTIDE SEQUENCE [LARGE SCALE GENOMIC DNA]</scope>
    <source>
        <strain evidence="1 2">F10</strain>
    </source>
</reference>
<accession>A0A7K1UEY8</accession>
<proteinExistence type="predicted"/>